<name>A0ABS8N0W0_9CLOT</name>
<evidence type="ECO:0000256" key="4">
    <source>
        <dbReference type="ARBA" id="ARBA00023027"/>
    </source>
</evidence>
<dbReference type="Proteomes" id="UP001165422">
    <property type="component" value="Unassembled WGS sequence"/>
</dbReference>
<dbReference type="PANTHER" id="PTHR42789">
    <property type="entry name" value="D-ISOMER SPECIFIC 2-HYDROXYACID DEHYDROGENASE FAMILY PROTEIN (AFU_ORTHOLOGUE AFUA_6G10090)"/>
    <property type="match status" value="1"/>
</dbReference>
<evidence type="ECO:0000313" key="9">
    <source>
        <dbReference type="Proteomes" id="UP001165422"/>
    </source>
</evidence>
<dbReference type="PROSITE" id="PS00065">
    <property type="entry name" value="D_2_HYDROXYACID_DH_1"/>
    <property type="match status" value="1"/>
</dbReference>
<proteinExistence type="inferred from homology"/>
<dbReference type="InterPro" id="IPR006139">
    <property type="entry name" value="D-isomer_2_OHA_DH_cat_dom"/>
</dbReference>
<dbReference type="PROSITE" id="PS00671">
    <property type="entry name" value="D_2_HYDROXYACID_DH_3"/>
    <property type="match status" value="1"/>
</dbReference>
<evidence type="ECO:0000256" key="1">
    <source>
        <dbReference type="ARBA" id="ARBA00005854"/>
    </source>
</evidence>
<dbReference type="InterPro" id="IPR050857">
    <property type="entry name" value="D-2-hydroxyacid_DH"/>
</dbReference>
<feature type="domain" description="D-isomer specific 2-hydroxyacid dehydrogenase NAD-binding" evidence="7">
    <location>
        <begin position="113"/>
        <end position="285"/>
    </location>
</feature>
<organism evidence="8 9">
    <name type="scientific">Clostridium aromativorans</name>
    <dbReference type="NCBI Taxonomy" id="2836848"/>
    <lineage>
        <taxon>Bacteria</taxon>
        <taxon>Bacillati</taxon>
        <taxon>Bacillota</taxon>
        <taxon>Clostridia</taxon>
        <taxon>Eubacteriales</taxon>
        <taxon>Clostridiaceae</taxon>
        <taxon>Clostridium</taxon>
    </lineage>
</organism>
<dbReference type="SUPFAM" id="SSF52283">
    <property type="entry name" value="Formate/glycerate dehydrogenase catalytic domain-like"/>
    <property type="match status" value="1"/>
</dbReference>
<evidence type="ECO:0000313" key="8">
    <source>
        <dbReference type="EMBL" id="MCC9293400.1"/>
    </source>
</evidence>
<keyword evidence="4" id="KW-0520">NAD</keyword>
<keyword evidence="3 5" id="KW-0560">Oxidoreductase</keyword>
<dbReference type="InterPro" id="IPR029753">
    <property type="entry name" value="D-isomer_DH_CS"/>
</dbReference>
<gene>
    <name evidence="8" type="ORF">LN736_00730</name>
</gene>
<dbReference type="InterPro" id="IPR029752">
    <property type="entry name" value="D-isomer_DH_CS1"/>
</dbReference>
<protein>
    <submittedName>
        <fullName evidence="8">Phosphoglycerate dehydrogenase</fullName>
    </submittedName>
</protein>
<reference evidence="8" key="1">
    <citation type="submission" date="2021-11" db="EMBL/GenBank/DDBJ databases">
        <authorList>
            <person name="Qingchun L."/>
            <person name="Dong Z."/>
            <person name="Zongwei Q."/>
            <person name="Jia Z."/>
            <person name="Duotao L."/>
        </authorList>
    </citation>
    <scope>NUCLEOTIDE SEQUENCE</scope>
    <source>
        <strain evidence="8">WLY-B-L2</strain>
    </source>
</reference>
<dbReference type="Pfam" id="PF02826">
    <property type="entry name" value="2-Hacid_dh_C"/>
    <property type="match status" value="1"/>
</dbReference>
<dbReference type="CDD" id="cd12172">
    <property type="entry name" value="PGDH_like_2"/>
    <property type="match status" value="1"/>
</dbReference>
<dbReference type="Gene3D" id="3.40.50.720">
    <property type="entry name" value="NAD(P)-binding Rossmann-like Domain"/>
    <property type="match status" value="2"/>
</dbReference>
<dbReference type="PANTHER" id="PTHR42789:SF1">
    <property type="entry name" value="D-ISOMER SPECIFIC 2-HYDROXYACID DEHYDROGENASE FAMILY PROTEIN (AFU_ORTHOLOGUE AFUA_6G10090)"/>
    <property type="match status" value="1"/>
</dbReference>
<comment type="similarity">
    <text evidence="1 5">Belongs to the D-isomer specific 2-hydroxyacid dehydrogenase family.</text>
</comment>
<dbReference type="EMBL" id="JAJJPB010000001">
    <property type="protein sequence ID" value="MCC9293400.1"/>
    <property type="molecule type" value="Genomic_DNA"/>
</dbReference>
<comment type="caution">
    <text evidence="8">The sequence shown here is derived from an EMBL/GenBank/DDBJ whole genome shotgun (WGS) entry which is preliminary data.</text>
</comment>
<dbReference type="RefSeq" id="WP_150357294.1">
    <property type="nucleotide sequence ID" value="NZ_JAJJPB010000001.1"/>
</dbReference>
<sequence length="317" mass="34832">MNKKVFITSRSFGQVSDRPLKILSQNNIEYDFKSKPSLLEEKDFLNVIDKYDALIVGADKITEKVIEKGKNLKIICKHGTGVDNIDLNSAKKNNVCVTNVAGVNSDAVADTTFGLIIDIARRLSYASNIVKCGEWTKVIGVDVHNKTLGIIGFGAIGKKVAKRALGFDMKVIAYDPFINKLPDNYDKVQLSGFQYILKNSDFLTLHIPLNKGTRNLIDEPQMSIMKKGSFIINASRGGIINEDALYKNIINGHLAGAGLDVVEKEPAKGNPLLKLDNVVILPHIASYSKEAIDSVSTTCSWNVVKKLNNETPDNIIV</sequence>
<keyword evidence="9" id="KW-1185">Reference proteome</keyword>
<evidence type="ECO:0000256" key="3">
    <source>
        <dbReference type="ARBA" id="ARBA00023002"/>
    </source>
</evidence>
<feature type="domain" description="D-isomer specific 2-hydroxyacid dehydrogenase catalytic" evidence="6">
    <location>
        <begin position="14"/>
        <end position="316"/>
    </location>
</feature>
<accession>A0ABS8N0W0</accession>
<evidence type="ECO:0000256" key="2">
    <source>
        <dbReference type="ARBA" id="ARBA00022605"/>
    </source>
</evidence>
<evidence type="ECO:0000259" key="7">
    <source>
        <dbReference type="Pfam" id="PF02826"/>
    </source>
</evidence>
<evidence type="ECO:0000256" key="5">
    <source>
        <dbReference type="RuleBase" id="RU003719"/>
    </source>
</evidence>
<dbReference type="Pfam" id="PF00389">
    <property type="entry name" value="2-Hacid_dh"/>
    <property type="match status" value="1"/>
</dbReference>
<dbReference type="InterPro" id="IPR036291">
    <property type="entry name" value="NAD(P)-bd_dom_sf"/>
</dbReference>
<evidence type="ECO:0000259" key="6">
    <source>
        <dbReference type="Pfam" id="PF00389"/>
    </source>
</evidence>
<dbReference type="InterPro" id="IPR006140">
    <property type="entry name" value="D-isomer_DH_NAD-bd"/>
</dbReference>
<dbReference type="PROSITE" id="PS00670">
    <property type="entry name" value="D_2_HYDROXYACID_DH_2"/>
    <property type="match status" value="1"/>
</dbReference>
<dbReference type="SUPFAM" id="SSF51735">
    <property type="entry name" value="NAD(P)-binding Rossmann-fold domains"/>
    <property type="match status" value="1"/>
</dbReference>
<keyword evidence="2" id="KW-0028">Amino-acid biosynthesis</keyword>